<comment type="caution">
    <text evidence="1">The sequence shown here is derived from an EMBL/GenBank/DDBJ whole genome shotgun (WGS) entry which is preliminary data.</text>
</comment>
<protein>
    <recommendedName>
        <fullName evidence="3">Glycosyltransferase</fullName>
    </recommendedName>
</protein>
<accession>A0A7X3SJ31</accession>
<name>A0A7X3SJ31_9FIRM</name>
<proteinExistence type="predicted"/>
<evidence type="ECO:0008006" key="3">
    <source>
        <dbReference type="Google" id="ProtNLM"/>
    </source>
</evidence>
<evidence type="ECO:0000313" key="2">
    <source>
        <dbReference type="Proteomes" id="UP000460412"/>
    </source>
</evidence>
<dbReference type="AlphaFoldDB" id="A0A7X3SJ31"/>
<gene>
    <name evidence="1" type="ORF">GN277_12660</name>
</gene>
<dbReference type="Gene3D" id="3.40.50.2000">
    <property type="entry name" value="Glycogen Phosphorylase B"/>
    <property type="match status" value="1"/>
</dbReference>
<organism evidence="1 2">
    <name type="scientific">Sporofaciens musculi</name>
    <dbReference type="NCBI Taxonomy" id="2681861"/>
    <lineage>
        <taxon>Bacteria</taxon>
        <taxon>Bacillati</taxon>
        <taxon>Bacillota</taxon>
        <taxon>Clostridia</taxon>
        <taxon>Lachnospirales</taxon>
        <taxon>Lachnospiraceae</taxon>
        <taxon>Sporofaciens</taxon>
    </lineage>
</organism>
<dbReference type="EMBL" id="WUQX01000001">
    <property type="protein sequence ID" value="MXP76213.1"/>
    <property type="molecule type" value="Genomic_DNA"/>
</dbReference>
<reference evidence="1 2" key="1">
    <citation type="submission" date="2019-12" db="EMBL/GenBank/DDBJ databases">
        <title>Sporaefaciens musculi gen. nov., sp. nov., a novel bacterium isolated from the caecum of an obese mouse.</title>
        <authorList>
            <person name="Rasmussen T.S."/>
            <person name="Streidl T."/>
            <person name="Hitch T.C.A."/>
            <person name="Wortmann E."/>
            <person name="Deptula P."/>
            <person name="Hansen M."/>
            <person name="Nielsen D.S."/>
            <person name="Clavel T."/>
            <person name="Vogensen F.K."/>
        </authorList>
    </citation>
    <scope>NUCLEOTIDE SEQUENCE [LARGE SCALE GENOMIC DNA]</scope>
    <source>
        <strain evidence="1 2">WCA-9-b2</strain>
    </source>
</reference>
<keyword evidence="2" id="KW-1185">Reference proteome</keyword>
<dbReference type="Proteomes" id="UP000460412">
    <property type="component" value="Unassembled WGS sequence"/>
</dbReference>
<dbReference type="RefSeq" id="WP_159751370.1">
    <property type="nucleotide sequence ID" value="NZ_WUQX01000001.1"/>
</dbReference>
<evidence type="ECO:0000313" key="1">
    <source>
        <dbReference type="EMBL" id="MXP76213.1"/>
    </source>
</evidence>
<sequence length="378" mass="44424">MKKVFMYVNFTTYDMTIGISKKIRSEIDTLRKMGYEVWYCGYIKMGVAIFNHNDSIYIQKKYRISNRLYMSLRRFFLIHITNQFLNQEKFDIGYLRWCAFDPPYLKMLKRLKNTGATILMESLGYFPGVVLHGMNGKYEKFWTVLNQKLAAKYIDLVLTEGKFDSMWGKPAMEFGMGVDVENITKHTYTGKNDEYHFITVANETLYHGYDRLIKSLDRYYMENNFPYIFIHFVGEISENTKALVSDKIKNYIIFHGKLSGEALDSVFAAANIAVGPVAQYRVGGKKDTGLKTKEYFARGIPYFYSGNEEEKLKDFKYIYQVPDDHSLLDFKEIINFYQSIDTDAAAKMMREYALNNYSWNVKFQKVFAYMKEKGLKYE</sequence>
<dbReference type="SUPFAM" id="SSF53756">
    <property type="entry name" value="UDP-Glycosyltransferase/glycogen phosphorylase"/>
    <property type="match status" value="1"/>
</dbReference>